<keyword evidence="2" id="KW-0732">Signal</keyword>
<evidence type="ECO:0000256" key="2">
    <source>
        <dbReference type="SAM" id="SignalP"/>
    </source>
</evidence>
<keyword evidence="4" id="KW-1185">Reference proteome</keyword>
<comment type="caution">
    <text evidence="3">The sequence shown here is derived from an EMBL/GenBank/DDBJ whole genome shotgun (WGS) entry which is preliminary data.</text>
</comment>
<evidence type="ECO:0000313" key="4">
    <source>
        <dbReference type="Proteomes" id="UP000558488"/>
    </source>
</evidence>
<proteinExistence type="predicted"/>
<gene>
    <name evidence="3" type="ORF">mPipKuh1_001765</name>
</gene>
<evidence type="ECO:0000313" key="3">
    <source>
        <dbReference type="EMBL" id="KAF6381354.1"/>
    </source>
</evidence>
<dbReference type="AlphaFoldDB" id="A0A7J8A4N0"/>
<organism evidence="3 4">
    <name type="scientific">Pipistrellus kuhlii</name>
    <name type="common">Kuhl's pipistrelle</name>
    <dbReference type="NCBI Taxonomy" id="59472"/>
    <lineage>
        <taxon>Eukaryota</taxon>
        <taxon>Metazoa</taxon>
        <taxon>Chordata</taxon>
        <taxon>Craniata</taxon>
        <taxon>Vertebrata</taxon>
        <taxon>Euteleostomi</taxon>
        <taxon>Mammalia</taxon>
        <taxon>Eutheria</taxon>
        <taxon>Laurasiatheria</taxon>
        <taxon>Chiroptera</taxon>
        <taxon>Yangochiroptera</taxon>
        <taxon>Vespertilionidae</taxon>
        <taxon>Pipistrellus</taxon>
    </lineage>
</organism>
<name>A0A7J8A4N0_PIPKU</name>
<feature type="chain" id="PRO_5029709567" evidence="2">
    <location>
        <begin position="23"/>
        <end position="107"/>
    </location>
</feature>
<feature type="signal peptide" evidence="2">
    <location>
        <begin position="1"/>
        <end position="22"/>
    </location>
</feature>
<dbReference type="Pfam" id="PF01391">
    <property type="entry name" value="Collagen"/>
    <property type="match status" value="1"/>
</dbReference>
<dbReference type="Proteomes" id="UP000558488">
    <property type="component" value="Unassembled WGS sequence"/>
</dbReference>
<evidence type="ECO:0000256" key="1">
    <source>
        <dbReference type="SAM" id="MobiDB-lite"/>
    </source>
</evidence>
<sequence>MDAPWGWLVVGVLAMSLASTVTQNVCRAPDGRDGAPGNPGRPGRPGLKGERGEPGAPGIRTGIRGLKGDQGDPFPPGPPLLPAVQPRPTRSASLVLCSALSRGGAVV</sequence>
<dbReference type="EMBL" id="JACAGB010000002">
    <property type="protein sequence ID" value="KAF6381354.1"/>
    <property type="molecule type" value="Genomic_DNA"/>
</dbReference>
<dbReference type="InterPro" id="IPR008160">
    <property type="entry name" value="Collagen"/>
</dbReference>
<protein>
    <submittedName>
        <fullName evidence="3">Complement C1q A chain</fullName>
    </submittedName>
</protein>
<reference evidence="3 4" key="1">
    <citation type="journal article" date="2020" name="Nature">
        <title>Six reference-quality genomes reveal evolution of bat adaptations.</title>
        <authorList>
            <person name="Jebb D."/>
            <person name="Huang Z."/>
            <person name="Pippel M."/>
            <person name="Hughes G.M."/>
            <person name="Lavrichenko K."/>
            <person name="Devanna P."/>
            <person name="Winkler S."/>
            <person name="Jermiin L.S."/>
            <person name="Skirmuntt E.C."/>
            <person name="Katzourakis A."/>
            <person name="Burkitt-Gray L."/>
            <person name="Ray D.A."/>
            <person name="Sullivan K.A.M."/>
            <person name="Roscito J.G."/>
            <person name="Kirilenko B.M."/>
            <person name="Davalos L.M."/>
            <person name="Corthals A.P."/>
            <person name="Power M.L."/>
            <person name="Jones G."/>
            <person name="Ransome R.D."/>
            <person name="Dechmann D.K.N."/>
            <person name="Locatelli A.G."/>
            <person name="Puechmaille S.J."/>
            <person name="Fedrigo O."/>
            <person name="Jarvis E.D."/>
            <person name="Hiller M."/>
            <person name="Vernes S.C."/>
            <person name="Myers E.W."/>
            <person name="Teeling E.C."/>
        </authorList>
    </citation>
    <scope>NUCLEOTIDE SEQUENCE [LARGE SCALE GENOMIC DNA]</scope>
    <source>
        <strain evidence="3">MPipKuh1</strain>
        <tissue evidence="3">Flight muscle</tissue>
    </source>
</reference>
<feature type="region of interest" description="Disordered" evidence="1">
    <location>
        <begin position="26"/>
        <end position="88"/>
    </location>
</feature>
<accession>A0A7J8A4N0</accession>